<gene>
    <name evidence="1" type="ORF">RHGRI_010373</name>
</gene>
<protein>
    <submittedName>
        <fullName evidence="1">Uncharacterized protein</fullName>
    </submittedName>
</protein>
<accession>A0AAV6KI96</accession>
<evidence type="ECO:0000313" key="1">
    <source>
        <dbReference type="EMBL" id="KAG5552268.1"/>
    </source>
</evidence>
<dbReference type="AlphaFoldDB" id="A0AAV6KI96"/>
<comment type="caution">
    <text evidence="1">The sequence shown here is derived from an EMBL/GenBank/DDBJ whole genome shotgun (WGS) entry which is preliminary data.</text>
</comment>
<dbReference type="EMBL" id="JACTNZ010000004">
    <property type="protein sequence ID" value="KAG5552268.1"/>
    <property type="molecule type" value="Genomic_DNA"/>
</dbReference>
<sequence length="94" mass="10766">MVVPAAKTDLHPEARIASTIGRIPVIMTSDIIAARLFYARPTGEMNYPAHNSDFEKDVVFDVLYEEKKYGMVPHRPGKFRSSFWFVNQLVCYIT</sequence>
<name>A0AAV6KI96_9ERIC</name>
<evidence type="ECO:0000313" key="2">
    <source>
        <dbReference type="Proteomes" id="UP000823749"/>
    </source>
</evidence>
<reference evidence="1" key="1">
    <citation type="submission" date="2020-08" db="EMBL/GenBank/DDBJ databases">
        <title>Plant Genome Project.</title>
        <authorList>
            <person name="Zhang R.-G."/>
        </authorList>
    </citation>
    <scope>NUCLEOTIDE SEQUENCE</scope>
    <source>
        <strain evidence="1">WSP0</strain>
        <tissue evidence="1">Leaf</tissue>
    </source>
</reference>
<keyword evidence="2" id="KW-1185">Reference proteome</keyword>
<proteinExistence type="predicted"/>
<organism evidence="1 2">
    <name type="scientific">Rhododendron griersonianum</name>
    <dbReference type="NCBI Taxonomy" id="479676"/>
    <lineage>
        <taxon>Eukaryota</taxon>
        <taxon>Viridiplantae</taxon>
        <taxon>Streptophyta</taxon>
        <taxon>Embryophyta</taxon>
        <taxon>Tracheophyta</taxon>
        <taxon>Spermatophyta</taxon>
        <taxon>Magnoliopsida</taxon>
        <taxon>eudicotyledons</taxon>
        <taxon>Gunneridae</taxon>
        <taxon>Pentapetalae</taxon>
        <taxon>asterids</taxon>
        <taxon>Ericales</taxon>
        <taxon>Ericaceae</taxon>
        <taxon>Ericoideae</taxon>
        <taxon>Rhodoreae</taxon>
        <taxon>Rhododendron</taxon>
    </lineage>
</organism>
<dbReference type="Proteomes" id="UP000823749">
    <property type="component" value="Chromosome 4"/>
</dbReference>